<sequence>MKIGKDTLNAARRLFRLCMDGNTVAEDRVRLIARKIAERKPRNYVALLTAFSRMVEYAVKSRTATIQSAVPLTEEERSQIQAKLTSKYGDGLYYHWEVAPDLLGGIRIQVGDDVKDGSVRSRIDRLAEMARNLSN</sequence>
<dbReference type="InterPro" id="IPR000711">
    <property type="entry name" value="ATPase_OSCP/dsu"/>
</dbReference>
<evidence type="ECO:0000256" key="6">
    <source>
        <dbReference type="ARBA" id="ARBA00023310"/>
    </source>
</evidence>
<keyword evidence="3" id="KW-0375">Hydrogen ion transport</keyword>
<evidence type="ECO:0000256" key="4">
    <source>
        <dbReference type="ARBA" id="ARBA00023065"/>
    </source>
</evidence>
<proteinExistence type="predicted"/>
<comment type="subcellular location">
    <subcellularLocation>
        <location evidence="1">Membrane</location>
    </subcellularLocation>
</comment>
<reference evidence="7" key="1">
    <citation type="submission" date="2019-11" db="EMBL/GenBank/DDBJ databases">
        <authorList>
            <person name="Feng L."/>
        </authorList>
    </citation>
    <scope>NUCLEOTIDE SEQUENCE</scope>
    <source>
        <strain evidence="7">AMuciniphilaLFYP55</strain>
    </source>
</reference>
<gene>
    <name evidence="7" type="primary">atpH</name>
    <name evidence="7" type="ORF">AMLFYP55_00277</name>
</gene>
<organism evidence="7">
    <name type="scientific">Akkermansia muciniphila</name>
    <dbReference type="NCBI Taxonomy" id="239935"/>
    <lineage>
        <taxon>Bacteria</taxon>
        <taxon>Pseudomonadati</taxon>
        <taxon>Verrucomicrobiota</taxon>
        <taxon>Verrucomicrobiia</taxon>
        <taxon>Verrucomicrobiales</taxon>
        <taxon>Akkermansiaceae</taxon>
        <taxon>Akkermansia</taxon>
    </lineage>
</organism>
<evidence type="ECO:0000256" key="2">
    <source>
        <dbReference type="ARBA" id="ARBA00022448"/>
    </source>
</evidence>
<dbReference type="OrthoDB" id="9814841at2"/>
<name>A0A6N2R8C2_9BACT</name>
<dbReference type="AlphaFoldDB" id="A0A6N2R8C2"/>
<dbReference type="EMBL" id="CACRSS010000001">
    <property type="protein sequence ID" value="VYS76964.1"/>
    <property type="molecule type" value="Genomic_DNA"/>
</dbReference>
<accession>A0A6N2R8C2</accession>
<evidence type="ECO:0000256" key="3">
    <source>
        <dbReference type="ARBA" id="ARBA00022781"/>
    </source>
</evidence>
<keyword evidence="6" id="KW-0066">ATP synthesis</keyword>
<keyword evidence="4" id="KW-0406">Ion transport</keyword>
<evidence type="ECO:0000256" key="5">
    <source>
        <dbReference type="ARBA" id="ARBA00023136"/>
    </source>
</evidence>
<dbReference type="GO" id="GO:0046933">
    <property type="term" value="F:proton-transporting ATP synthase activity, rotational mechanism"/>
    <property type="evidence" value="ECO:0007669"/>
    <property type="project" value="InterPro"/>
</dbReference>
<evidence type="ECO:0000313" key="7">
    <source>
        <dbReference type="EMBL" id="VYS76964.1"/>
    </source>
</evidence>
<keyword evidence="5" id="KW-0472">Membrane</keyword>
<dbReference type="GO" id="GO:0016020">
    <property type="term" value="C:membrane"/>
    <property type="evidence" value="ECO:0007669"/>
    <property type="project" value="UniProtKB-SubCell"/>
</dbReference>
<evidence type="ECO:0000256" key="1">
    <source>
        <dbReference type="ARBA" id="ARBA00004370"/>
    </source>
</evidence>
<keyword evidence="2" id="KW-0813">Transport</keyword>
<protein>
    <submittedName>
        <fullName evidence="7">ATP synthase subunit delta</fullName>
    </submittedName>
</protein>
<dbReference type="RefSeq" id="WP_102722699.1">
    <property type="nucleotide sequence ID" value="NZ_CACRSS010000001.1"/>
</dbReference>
<dbReference type="Pfam" id="PF00213">
    <property type="entry name" value="OSCP"/>
    <property type="match status" value="1"/>
</dbReference>